<dbReference type="Proteomes" id="UP001454036">
    <property type="component" value="Unassembled WGS sequence"/>
</dbReference>
<reference evidence="1 2" key="1">
    <citation type="submission" date="2024-01" db="EMBL/GenBank/DDBJ databases">
        <title>The complete chloroplast genome sequence of Lithospermum erythrorhizon: insights into the phylogenetic relationship among Boraginaceae species and the maternal lineages of purple gromwells.</title>
        <authorList>
            <person name="Okada T."/>
            <person name="Watanabe K."/>
        </authorList>
    </citation>
    <scope>NUCLEOTIDE SEQUENCE [LARGE SCALE GENOMIC DNA]</scope>
</reference>
<protein>
    <submittedName>
        <fullName evidence="1">Uncharacterized protein</fullName>
    </submittedName>
</protein>
<sequence>MSDQILCENYHVRKSPGMWLFLFQIGQISFNRNNNIIVGSSSRLERELRLVAEIITRARDIQSSQSDEENFEALSMIKL</sequence>
<dbReference type="EMBL" id="BAABME010015914">
    <property type="protein sequence ID" value="GAA0143618.1"/>
    <property type="molecule type" value="Genomic_DNA"/>
</dbReference>
<proteinExistence type="predicted"/>
<accession>A0AAV3NXC4</accession>
<comment type="caution">
    <text evidence="1">The sequence shown here is derived from an EMBL/GenBank/DDBJ whole genome shotgun (WGS) entry which is preliminary data.</text>
</comment>
<evidence type="ECO:0000313" key="1">
    <source>
        <dbReference type="EMBL" id="GAA0143618.1"/>
    </source>
</evidence>
<dbReference type="PANTHER" id="PTHR38925:SF1">
    <property type="entry name" value="PROTEIN, PUTATIVE-RELATED"/>
    <property type="match status" value="1"/>
</dbReference>
<evidence type="ECO:0000313" key="2">
    <source>
        <dbReference type="Proteomes" id="UP001454036"/>
    </source>
</evidence>
<gene>
    <name evidence="1" type="ORF">LIER_35773</name>
</gene>
<dbReference type="PANTHER" id="PTHR38925">
    <property type="entry name" value="PROTEIN, PUTATIVE-RELATED"/>
    <property type="match status" value="1"/>
</dbReference>
<organism evidence="1 2">
    <name type="scientific">Lithospermum erythrorhizon</name>
    <name type="common">Purple gromwell</name>
    <name type="synonym">Lithospermum officinale var. erythrorhizon</name>
    <dbReference type="NCBI Taxonomy" id="34254"/>
    <lineage>
        <taxon>Eukaryota</taxon>
        <taxon>Viridiplantae</taxon>
        <taxon>Streptophyta</taxon>
        <taxon>Embryophyta</taxon>
        <taxon>Tracheophyta</taxon>
        <taxon>Spermatophyta</taxon>
        <taxon>Magnoliopsida</taxon>
        <taxon>eudicotyledons</taxon>
        <taxon>Gunneridae</taxon>
        <taxon>Pentapetalae</taxon>
        <taxon>asterids</taxon>
        <taxon>lamiids</taxon>
        <taxon>Boraginales</taxon>
        <taxon>Boraginaceae</taxon>
        <taxon>Boraginoideae</taxon>
        <taxon>Lithospermeae</taxon>
        <taxon>Lithospermum</taxon>
    </lineage>
</organism>
<dbReference type="AlphaFoldDB" id="A0AAV3NXC4"/>
<keyword evidence="2" id="KW-1185">Reference proteome</keyword>
<name>A0AAV3NXC4_LITER</name>